<gene>
    <name evidence="1" type="ORF">F4821DRAFT_245668</name>
</gene>
<reference evidence="1 2" key="1">
    <citation type="journal article" date="2022" name="New Phytol.">
        <title>Ecological generalism drives hyperdiversity of secondary metabolite gene clusters in xylarialean endophytes.</title>
        <authorList>
            <person name="Franco M.E.E."/>
            <person name="Wisecaver J.H."/>
            <person name="Arnold A.E."/>
            <person name="Ju Y.M."/>
            <person name="Slot J.C."/>
            <person name="Ahrendt S."/>
            <person name="Moore L.P."/>
            <person name="Eastman K.E."/>
            <person name="Scott K."/>
            <person name="Konkel Z."/>
            <person name="Mondo S.J."/>
            <person name="Kuo A."/>
            <person name="Hayes R.D."/>
            <person name="Haridas S."/>
            <person name="Andreopoulos B."/>
            <person name="Riley R."/>
            <person name="LaButti K."/>
            <person name="Pangilinan J."/>
            <person name="Lipzen A."/>
            <person name="Amirebrahimi M."/>
            <person name="Yan J."/>
            <person name="Adam C."/>
            <person name="Keymanesh K."/>
            <person name="Ng V."/>
            <person name="Louie K."/>
            <person name="Northen T."/>
            <person name="Drula E."/>
            <person name="Henrissat B."/>
            <person name="Hsieh H.M."/>
            <person name="Youens-Clark K."/>
            <person name="Lutzoni F."/>
            <person name="Miadlikowska J."/>
            <person name="Eastwood D.C."/>
            <person name="Hamelin R.C."/>
            <person name="Grigoriev I.V."/>
            <person name="U'Ren J.M."/>
        </authorList>
    </citation>
    <scope>NUCLEOTIDE SEQUENCE [LARGE SCALE GENOMIC DNA]</scope>
    <source>
        <strain evidence="1 2">ER1909</strain>
    </source>
</reference>
<proteinExistence type="predicted"/>
<evidence type="ECO:0000313" key="1">
    <source>
        <dbReference type="EMBL" id="KAI6082994.1"/>
    </source>
</evidence>
<organism evidence="1 2">
    <name type="scientific">Hypoxylon rubiginosum</name>
    <dbReference type="NCBI Taxonomy" id="110542"/>
    <lineage>
        <taxon>Eukaryota</taxon>
        <taxon>Fungi</taxon>
        <taxon>Dikarya</taxon>
        <taxon>Ascomycota</taxon>
        <taxon>Pezizomycotina</taxon>
        <taxon>Sordariomycetes</taxon>
        <taxon>Xylariomycetidae</taxon>
        <taxon>Xylariales</taxon>
        <taxon>Hypoxylaceae</taxon>
        <taxon>Hypoxylon</taxon>
    </lineage>
</organism>
<dbReference type="Proteomes" id="UP001497680">
    <property type="component" value="Unassembled WGS sequence"/>
</dbReference>
<comment type="caution">
    <text evidence="1">The sequence shown here is derived from an EMBL/GenBank/DDBJ whole genome shotgun (WGS) entry which is preliminary data.</text>
</comment>
<protein>
    <submittedName>
        <fullName evidence="1">Uncharacterized protein</fullName>
    </submittedName>
</protein>
<keyword evidence="2" id="KW-1185">Reference proteome</keyword>
<accession>A0ACC0CRH8</accession>
<dbReference type="EMBL" id="MU394359">
    <property type="protein sequence ID" value="KAI6082994.1"/>
    <property type="molecule type" value="Genomic_DNA"/>
</dbReference>
<evidence type="ECO:0000313" key="2">
    <source>
        <dbReference type="Proteomes" id="UP001497680"/>
    </source>
</evidence>
<name>A0ACC0CRH8_9PEZI</name>
<sequence length="736" mass="82416">MANNTYNDFTTPESNYLRGNLLPSSQLDQLLLSGHNGTGITLDTNNYHYVSSSAVGHPAVRADISQFWEQDTFSNDLQSFGVGARAQDEVTAVGSAVAHLMPTRIIGDESASTNTDLVPGDNAGLETNQVGLNQPRRRTRKQKAKAPPESEWLRHKATIGSLHFGQGELDLKETCKVMKDTYDFNATPSLYKQKFREWGWMKNVPKQWTSKLVRLAEDRQPKDTIFELGYRKWTAGEMKKRQERKPNDNAEESPILPSELIIRTPSLASPQLLVDLSMSPPRRQSQTPVAQLLSRRSSVMTHSPAPSSPQSCVLSSHHHPSFARPVPLWTPYNLPSPDGPRHTWSSSDPAGGQGGTASYPLCTFRVNGKSITDIEQRGRYAKRLASQGQVKKAIDNFEEVLRGFRKLLPTAHESTMETAYELADLLRQDDRMAEADATLNWIGENYVRRFGLQHEKTMKHFAKVFALLKSWSRQDDGFALLCKMADLIDSDEDASTPTLPGGVTLDAFLGDSMDASMDTIFGELKESGQVDAQLRLAEVLIKSHTYHGHKLESALRNIISFSTETLSGDIIRLTRARYWLVKIYLRTTRDEDAHTTLEIAIELLKKHITDAGNSALSMTLVAEARKLAFLHPNRTKCDELLELLADHFEDRIGAQGGNSDLLVTIEFLIQVGVALQKKDWNRAAPWFERALGICLTTVGTKNSKTIRLEKALEDQRYEMDSYGIVDATKFVLEYEL</sequence>